<evidence type="ECO:0000313" key="3">
    <source>
        <dbReference type="Proteomes" id="UP000641514"/>
    </source>
</evidence>
<reference evidence="2" key="2">
    <citation type="submission" date="2020-09" db="EMBL/GenBank/DDBJ databases">
        <authorList>
            <person name="Sun Q."/>
            <person name="Zhou Y."/>
        </authorList>
    </citation>
    <scope>NUCLEOTIDE SEQUENCE</scope>
    <source>
        <strain evidence="2">CGMCC 1.15478</strain>
    </source>
</reference>
<keyword evidence="3" id="KW-1185">Reference proteome</keyword>
<dbReference type="Proteomes" id="UP000641514">
    <property type="component" value="Unassembled WGS sequence"/>
</dbReference>
<sequence length="105" mass="11451">MDAKEKGQIKRHQIIDDEGFNGLHTGHNGSHGAHKARNSPDSREPAWQFKRLAVDAVAAVRGWDKLSVGDPAANFETAIGDGYDEVGAAELSTADEHRQAMLCLW</sequence>
<proteinExistence type="predicted"/>
<dbReference type="AlphaFoldDB" id="A0A916UDF9"/>
<evidence type="ECO:0000313" key="2">
    <source>
        <dbReference type="EMBL" id="GGC67015.1"/>
    </source>
</evidence>
<name>A0A916UDF9_9ACTN</name>
<dbReference type="EMBL" id="BMJH01000002">
    <property type="protein sequence ID" value="GGC67015.1"/>
    <property type="molecule type" value="Genomic_DNA"/>
</dbReference>
<comment type="caution">
    <text evidence="2">The sequence shown here is derived from an EMBL/GenBank/DDBJ whole genome shotgun (WGS) entry which is preliminary data.</text>
</comment>
<protein>
    <submittedName>
        <fullName evidence="2">Uncharacterized protein</fullName>
    </submittedName>
</protein>
<evidence type="ECO:0000256" key="1">
    <source>
        <dbReference type="SAM" id="MobiDB-lite"/>
    </source>
</evidence>
<reference evidence="2" key="1">
    <citation type="journal article" date="2014" name="Int. J. Syst. Evol. Microbiol.">
        <title>Complete genome sequence of Corynebacterium casei LMG S-19264T (=DSM 44701T), isolated from a smear-ripened cheese.</title>
        <authorList>
            <consortium name="US DOE Joint Genome Institute (JGI-PGF)"/>
            <person name="Walter F."/>
            <person name="Albersmeier A."/>
            <person name="Kalinowski J."/>
            <person name="Ruckert C."/>
        </authorList>
    </citation>
    <scope>NUCLEOTIDE SEQUENCE</scope>
    <source>
        <strain evidence="2">CGMCC 1.15478</strain>
    </source>
</reference>
<organism evidence="2 3">
    <name type="scientific">Hoyosella rhizosphaerae</name>
    <dbReference type="NCBI Taxonomy" id="1755582"/>
    <lineage>
        <taxon>Bacteria</taxon>
        <taxon>Bacillati</taxon>
        <taxon>Actinomycetota</taxon>
        <taxon>Actinomycetes</taxon>
        <taxon>Mycobacteriales</taxon>
        <taxon>Hoyosellaceae</taxon>
        <taxon>Hoyosella</taxon>
    </lineage>
</organism>
<gene>
    <name evidence="2" type="ORF">GCM10011410_19600</name>
</gene>
<accession>A0A916UDF9</accession>
<feature type="region of interest" description="Disordered" evidence="1">
    <location>
        <begin position="1"/>
        <end position="44"/>
    </location>
</feature>